<evidence type="ECO:0000313" key="11">
    <source>
        <dbReference type="Proteomes" id="UP001228113"/>
    </source>
</evidence>
<dbReference type="PANTHER" id="PTHR11537">
    <property type="entry name" value="VOLTAGE-GATED POTASSIUM CHANNEL"/>
    <property type="match status" value="1"/>
</dbReference>
<dbReference type="Pfam" id="PF07885">
    <property type="entry name" value="Ion_trans_2"/>
    <property type="match status" value="1"/>
</dbReference>
<comment type="subcellular location">
    <subcellularLocation>
        <location evidence="1">Membrane</location>
        <topology evidence="1">Multi-pass membrane protein</topology>
    </subcellularLocation>
</comment>
<organism evidence="10 11">
    <name type="scientific">Mesoterricola sediminis</name>
    <dbReference type="NCBI Taxonomy" id="2927980"/>
    <lineage>
        <taxon>Bacteria</taxon>
        <taxon>Pseudomonadati</taxon>
        <taxon>Acidobacteriota</taxon>
        <taxon>Holophagae</taxon>
        <taxon>Holophagales</taxon>
        <taxon>Holophagaceae</taxon>
        <taxon>Mesoterricola</taxon>
    </lineage>
</organism>
<evidence type="ECO:0000256" key="4">
    <source>
        <dbReference type="ARBA" id="ARBA00022989"/>
    </source>
</evidence>
<feature type="domain" description="Potassium channel" evidence="9">
    <location>
        <begin position="30"/>
        <end position="110"/>
    </location>
</feature>
<evidence type="ECO:0000313" key="10">
    <source>
        <dbReference type="EMBL" id="BDU76417.1"/>
    </source>
</evidence>
<keyword evidence="2" id="KW-0813">Transport</keyword>
<name>A0AA48KDK3_9BACT</name>
<feature type="transmembrane region" description="Helical" evidence="8">
    <location>
        <begin position="61"/>
        <end position="82"/>
    </location>
</feature>
<reference evidence="10" key="1">
    <citation type="journal article" date="2023" name="Int. J. Syst. Evol. Microbiol.">
        <title>Mesoterricola silvestris gen. nov., sp. nov., Mesoterricola sediminis sp. nov., Geothrix oryzae sp. nov., Geothrix edaphica sp. nov., Geothrix rubra sp. nov., and Geothrix limicola sp. nov., six novel members of Acidobacteriota isolated from soils.</title>
        <authorList>
            <person name="Itoh H."/>
            <person name="Sugisawa Y."/>
            <person name="Mise K."/>
            <person name="Xu Z."/>
            <person name="Kuniyasu M."/>
            <person name="Ushijima N."/>
            <person name="Kawano K."/>
            <person name="Kobayashi E."/>
            <person name="Shiratori Y."/>
            <person name="Masuda Y."/>
            <person name="Senoo K."/>
        </authorList>
    </citation>
    <scope>NUCLEOTIDE SEQUENCE</scope>
    <source>
        <strain evidence="10">W786</strain>
    </source>
</reference>
<evidence type="ECO:0000256" key="7">
    <source>
        <dbReference type="ARBA" id="ARBA00023303"/>
    </source>
</evidence>
<evidence type="ECO:0000256" key="3">
    <source>
        <dbReference type="ARBA" id="ARBA00022692"/>
    </source>
</evidence>
<evidence type="ECO:0000256" key="8">
    <source>
        <dbReference type="SAM" id="Phobius"/>
    </source>
</evidence>
<evidence type="ECO:0000256" key="5">
    <source>
        <dbReference type="ARBA" id="ARBA00023065"/>
    </source>
</evidence>
<dbReference type="GO" id="GO:0008076">
    <property type="term" value="C:voltage-gated potassium channel complex"/>
    <property type="evidence" value="ECO:0007669"/>
    <property type="project" value="InterPro"/>
</dbReference>
<dbReference type="GO" id="GO:0001508">
    <property type="term" value="P:action potential"/>
    <property type="evidence" value="ECO:0007669"/>
    <property type="project" value="TreeGrafter"/>
</dbReference>
<feature type="transmembrane region" description="Helical" evidence="8">
    <location>
        <begin position="24"/>
        <end position="41"/>
    </location>
</feature>
<evidence type="ECO:0000256" key="2">
    <source>
        <dbReference type="ARBA" id="ARBA00022448"/>
    </source>
</evidence>
<keyword evidence="6 8" id="KW-0472">Membrane</keyword>
<proteinExistence type="predicted"/>
<evidence type="ECO:0000259" key="9">
    <source>
        <dbReference type="Pfam" id="PF07885"/>
    </source>
</evidence>
<sequence length="339" mass="38567">MSLNLHFQGETVLTKIIDKSNTRTWVLSLICNILFFTAYYYNFSSGTNGIRNASNPNEPITILNCLYFSITTITTLGYGDYIPLGYGRLFASFEVISGIIIMAIIVSKLASDRTSTLIKLLYTSDNERRLSSFFIAIEECGKGLKNAMLNHDHISKMRYIEELETIVANLNHYYGYQLRVGAIGEGWAKKGSLKVARTIIRAAEFASMAGMEAFATPREQSRIERLMRQIKKTLALLYQEDQPDIFIPINNRIQRIFDHYNKSKINNEQIHYYSEITPELVKSVNNLLPLQPWPKNIHKTIASKLRISNRLCHKIIDSIINPSQAQASTGDVILEADQE</sequence>
<feature type="transmembrane region" description="Helical" evidence="8">
    <location>
        <begin position="89"/>
        <end position="110"/>
    </location>
</feature>
<protein>
    <recommendedName>
        <fullName evidence="9">Potassium channel domain-containing protein</fullName>
    </recommendedName>
</protein>
<dbReference type="KEGG" id="msea:METESE_13750"/>
<keyword evidence="5" id="KW-0406">Ion transport</keyword>
<dbReference type="SUPFAM" id="SSF81324">
    <property type="entry name" value="Voltage-gated potassium channels"/>
    <property type="match status" value="1"/>
</dbReference>
<dbReference type="Proteomes" id="UP001228113">
    <property type="component" value="Chromosome"/>
</dbReference>
<dbReference type="EMBL" id="AP027081">
    <property type="protein sequence ID" value="BDU76417.1"/>
    <property type="molecule type" value="Genomic_DNA"/>
</dbReference>
<keyword evidence="7" id="KW-0407">Ion channel</keyword>
<evidence type="ECO:0000256" key="6">
    <source>
        <dbReference type="ARBA" id="ARBA00023136"/>
    </source>
</evidence>
<accession>A0AA48KDK3</accession>
<gene>
    <name evidence="10" type="ORF">METESE_13750</name>
</gene>
<dbReference type="PANTHER" id="PTHR11537:SF254">
    <property type="entry name" value="POTASSIUM VOLTAGE-GATED CHANNEL PROTEIN SHAB"/>
    <property type="match status" value="1"/>
</dbReference>
<dbReference type="RefSeq" id="WP_316411397.1">
    <property type="nucleotide sequence ID" value="NZ_AP027081.1"/>
</dbReference>
<keyword evidence="4 8" id="KW-1133">Transmembrane helix</keyword>
<keyword evidence="11" id="KW-1185">Reference proteome</keyword>
<dbReference type="AlphaFoldDB" id="A0AA48KDK3"/>
<dbReference type="InterPro" id="IPR013099">
    <property type="entry name" value="K_chnl_dom"/>
</dbReference>
<dbReference type="GO" id="GO:0005249">
    <property type="term" value="F:voltage-gated potassium channel activity"/>
    <property type="evidence" value="ECO:0007669"/>
    <property type="project" value="InterPro"/>
</dbReference>
<keyword evidence="3 8" id="KW-0812">Transmembrane</keyword>
<evidence type="ECO:0000256" key="1">
    <source>
        <dbReference type="ARBA" id="ARBA00004141"/>
    </source>
</evidence>
<dbReference type="Gene3D" id="1.10.287.70">
    <property type="match status" value="1"/>
</dbReference>
<dbReference type="InterPro" id="IPR028325">
    <property type="entry name" value="VG_K_chnl"/>
</dbReference>